<dbReference type="HOGENOM" id="CLU_929889_0_0_6"/>
<organism evidence="3 4">
    <name type="scientific">Hahella chejuensis (strain KCTC 2396)</name>
    <dbReference type="NCBI Taxonomy" id="349521"/>
    <lineage>
        <taxon>Bacteria</taxon>
        <taxon>Pseudomonadati</taxon>
        <taxon>Pseudomonadota</taxon>
        <taxon>Gammaproteobacteria</taxon>
        <taxon>Oceanospirillales</taxon>
        <taxon>Hahellaceae</taxon>
        <taxon>Hahella</taxon>
    </lineage>
</organism>
<dbReference type="PANTHER" id="PTHR20883">
    <property type="entry name" value="PHYTANOYL-COA DIOXYGENASE DOMAIN CONTAINING 1"/>
    <property type="match status" value="1"/>
</dbReference>
<dbReference type="AlphaFoldDB" id="Q2SI28"/>
<dbReference type="GO" id="GO:0005506">
    <property type="term" value="F:iron ion binding"/>
    <property type="evidence" value="ECO:0007669"/>
    <property type="project" value="UniProtKB-ARBA"/>
</dbReference>
<dbReference type="GO" id="GO:0016706">
    <property type="term" value="F:2-oxoglutarate-dependent dioxygenase activity"/>
    <property type="evidence" value="ECO:0007669"/>
    <property type="project" value="UniProtKB-ARBA"/>
</dbReference>
<dbReference type="eggNOG" id="COG5285">
    <property type="taxonomic scope" value="Bacteria"/>
</dbReference>
<proteinExistence type="predicted"/>
<dbReference type="RefSeq" id="WP_011396765.1">
    <property type="nucleotide sequence ID" value="NC_007645.1"/>
</dbReference>
<comment type="cofactor">
    <cofactor evidence="1">
        <name>Fe(2+)</name>
        <dbReference type="ChEBI" id="CHEBI:29033"/>
    </cofactor>
</comment>
<reference evidence="3 4" key="1">
    <citation type="journal article" date="2005" name="Nucleic Acids Res.">
        <title>Genomic blueprint of Hahella chejuensis, a marine microbe producing an algicidal agent.</title>
        <authorList>
            <person name="Jeong H."/>
            <person name="Yim J.H."/>
            <person name="Lee C."/>
            <person name="Choi S.-H."/>
            <person name="Park Y.K."/>
            <person name="Yoon S.H."/>
            <person name="Hur C.-G."/>
            <person name="Kang H.-Y."/>
            <person name="Kim D."/>
            <person name="Lee H.H."/>
            <person name="Park K.H."/>
            <person name="Park S.-H."/>
            <person name="Park H.-S."/>
            <person name="Lee H.K."/>
            <person name="Oh T.K."/>
            <person name="Kim J.F."/>
        </authorList>
    </citation>
    <scope>NUCLEOTIDE SEQUENCE [LARGE SCALE GENOMIC DNA]</scope>
    <source>
        <strain evidence="3 4">KCTC 2396</strain>
    </source>
</reference>
<feature type="compositionally biased region" description="Low complexity" evidence="2">
    <location>
        <begin position="289"/>
        <end position="299"/>
    </location>
</feature>
<dbReference type="Proteomes" id="UP000000238">
    <property type="component" value="Chromosome"/>
</dbReference>
<dbReference type="OrthoDB" id="9791262at2"/>
<accession>Q2SI28</accession>
<evidence type="ECO:0000256" key="2">
    <source>
        <dbReference type="SAM" id="MobiDB-lite"/>
    </source>
</evidence>
<dbReference type="EMBL" id="CP000155">
    <property type="protein sequence ID" value="ABC29696.1"/>
    <property type="molecule type" value="Genomic_DNA"/>
</dbReference>
<feature type="region of interest" description="Disordered" evidence="2">
    <location>
        <begin position="267"/>
        <end position="299"/>
    </location>
</feature>
<name>Q2SI28_HAHCH</name>
<dbReference type="Pfam" id="PF05721">
    <property type="entry name" value="PhyH"/>
    <property type="match status" value="1"/>
</dbReference>
<protein>
    <submittedName>
        <fullName evidence="3">Phytanoyl-CoA deoxygenase family protein</fullName>
    </submittedName>
</protein>
<evidence type="ECO:0000313" key="3">
    <source>
        <dbReference type="EMBL" id="ABC29696.1"/>
    </source>
</evidence>
<dbReference type="KEGG" id="hch:HCH_02921"/>
<gene>
    <name evidence="3" type="ordered locus">HCH_02921</name>
</gene>
<dbReference type="PANTHER" id="PTHR20883:SF48">
    <property type="entry name" value="ECTOINE DIOXYGENASE"/>
    <property type="match status" value="1"/>
</dbReference>
<dbReference type="SUPFAM" id="SSF51197">
    <property type="entry name" value="Clavaminate synthase-like"/>
    <property type="match status" value="1"/>
</dbReference>
<keyword evidence="4" id="KW-1185">Reference proteome</keyword>
<dbReference type="Gene3D" id="2.60.120.620">
    <property type="entry name" value="q2cbj1_9rhob like domain"/>
    <property type="match status" value="1"/>
</dbReference>
<dbReference type="InterPro" id="IPR008775">
    <property type="entry name" value="Phytyl_CoA_dOase-like"/>
</dbReference>
<sequence>MMDARTQLDRDGYSHIPSFLSSDLIHRYNARLTQVMQDCAQAPVQHVAFCGAQALFRVNELLRYFGAHTLYILGMPALQRLTQFLCEGEAICMYESLLVRSAANASRVEWHRDMNHQQNGRIFTLGLYLDAAVSQEDALQVLPEHHLSGVPISNLTPLLAGEKITPTKLPVSAGDLLIHDVRLPHASAPITSGRIRKTLYFEFRPLRLLRNANPEWLAERQRLNDIAQAVYARLEDKRKTEWTLTQSEADWVEDLYQQRQILEGAEYASDSDAQVSFRKPPVKKEGRQSPPESTTPPSQ</sequence>
<evidence type="ECO:0000256" key="1">
    <source>
        <dbReference type="ARBA" id="ARBA00001954"/>
    </source>
</evidence>
<evidence type="ECO:0000313" key="4">
    <source>
        <dbReference type="Proteomes" id="UP000000238"/>
    </source>
</evidence>